<dbReference type="PANTHER" id="PTHR11614">
    <property type="entry name" value="PHOSPHOLIPASE-RELATED"/>
    <property type="match status" value="1"/>
</dbReference>
<name>A0ABR9ZX10_9FIRM</name>
<dbReference type="EMBL" id="JADKNH010000011">
    <property type="protein sequence ID" value="MBF4694896.1"/>
    <property type="molecule type" value="Genomic_DNA"/>
</dbReference>
<organism evidence="2 3">
    <name type="scientific">Fusibacter ferrireducens</name>
    <dbReference type="NCBI Taxonomy" id="2785058"/>
    <lineage>
        <taxon>Bacteria</taxon>
        <taxon>Bacillati</taxon>
        <taxon>Bacillota</taxon>
        <taxon>Clostridia</taxon>
        <taxon>Eubacteriales</taxon>
        <taxon>Eubacteriales Family XII. Incertae Sedis</taxon>
        <taxon>Fusibacter</taxon>
    </lineage>
</organism>
<dbReference type="InterPro" id="IPR022742">
    <property type="entry name" value="Hydrolase_4"/>
</dbReference>
<dbReference type="SUPFAM" id="SSF53474">
    <property type="entry name" value="alpha/beta-Hydrolases"/>
    <property type="match status" value="1"/>
</dbReference>
<reference evidence="2 3" key="1">
    <citation type="submission" date="2020-11" db="EMBL/GenBank/DDBJ databases">
        <title>Fusibacter basophilias sp. nov.</title>
        <authorList>
            <person name="Qiu D."/>
        </authorList>
    </citation>
    <scope>NUCLEOTIDE SEQUENCE [LARGE SCALE GENOMIC DNA]</scope>
    <source>
        <strain evidence="2 3">Q10-2</strain>
    </source>
</reference>
<dbReference type="Pfam" id="PF12146">
    <property type="entry name" value="Hydrolase_4"/>
    <property type="match status" value="1"/>
</dbReference>
<evidence type="ECO:0000313" key="2">
    <source>
        <dbReference type="EMBL" id="MBF4694896.1"/>
    </source>
</evidence>
<dbReference type="InterPro" id="IPR029058">
    <property type="entry name" value="AB_hydrolase_fold"/>
</dbReference>
<accession>A0ABR9ZX10</accession>
<evidence type="ECO:0000259" key="1">
    <source>
        <dbReference type="Pfam" id="PF12146"/>
    </source>
</evidence>
<gene>
    <name evidence="2" type="ORF">ISU02_17485</name>
</gene>
<dbReference type="Proteomes" id="UP000614200">
    <property type="component" value="Unassembled WGS sequence"/>
</dbReference>
<dbReference type="Gene3D" id="3.40.50.1820">
    <property type="entry name" value="alpha/beta hydrolase"/>
    <property type="match status" value="1"/>
</dbReference>
<evidence type="ECO:0000313" key="3">
    <source>
        <dbReference type="Proteomes" id="UP000614200"/>
    </source>
</evidence>
<dbReference type="InterPro" id="IPR051044">
    <property type="entry name" value="MAG_DAG_Lipase"/>
</dbReference>
<proteinExistence type="predicted"/>
<keyword evidence="3" id="KW-1185">Reference proteome</keyword>
<feature type="domain" description="Serine aminopeptidase S33" evidence="1">
    <location>
        <begin position="26"/>
        <end position="287"/>
    </location>
</feature>
<protein>
    <submittedName>
        <fullName evidence="2">Lysophospholipase</fullName>
    </submittedName>
</protein>
<comment type="caution">
    <text evidence="2">The sequence shown here is derived from an EMBL/GenBank/DDBJ whole genome shotgun (WGS) entry which is preliminary data.</text>
</comment>
<dbReference type="RefSeq" id="WP_194703134.1">
    <property type="nucleotide sequence ID" value="NZ_JADKNH010000011.1"/>
</dbReference>
<sequence>MRYEFEFDSFEDAIVKGYKWIEDKTPLQIVVLSHGMAETIERYDAFANFLLENDVFVYGHSHRGHGKTAGSLERLGHLGDNGWFKMKEDLRRVVEMAKTEYSDVPIILLGHSMGSFLARDFILDYSYLLDGVILSGTGYMNHFKLKIAQFLAEREGLKIGTHQKSTFMNRMSFGTYNKKIKDHKTDFDWLSRDEKQVQKYINDPYCGEIHPASFFIEFLNNMQRILYTDVFKNQKNNLPMLIFSGVCDPVGEYGKGVKKTYAYYKKNGFLTTLKLYPDGRHEMLNEINREAVYKDILEWLQSL</sequence>